<proteinExistence type="predicted"/>
<keyword evidence="3" id="KW-1185">Reference proteome</keyword>
<dbReference type="EMBL" id="JARAKH010000023">
    <property type="protein sequence ID" value="KAK8392003.1"/>
    <property type="molecule type" value="Genomic_DNA"/>
</dbReference>
<gene>
    <name evidence="2" type="ORF">O3P69_017549</name>
</gene>
<dbReference type="Gene3D" id="3.40.630.30">
    <property type="match status" value="1"/>
</dbReference>
<protein>
    <recommendedName>
        <fullName evidence="1">GCN5-related N-acetyltransferase Rv2170-like domain-containing protein</fullName>
    </recommendedName>
</protein>
<dbReference type="SUPFAM" id="SSF55729">
    <property type="entry name" value="Acyl-CoA N-acyltransferases (Nat)"/>
    <property type="match status" value="1"/>
</dbReference>
<dbReference type="InterPro" id="IPR016181">
    <property type="entry name" value="Acyl_CoA_acyltransferase"/>
</dbReference>
<accession>A0AAW0TXT2</accession>
<evidence type="ECO:0000259" key="1">
    <source>
        <dbReference type="Pfam" id="PF08445"/>
    </source>
</evidence>
<dbReference type="Proteomes" id="UP001487740">
    <property type="component" value="Unassembled WGS sequence"/>
</dbReference>
<name>A0AAW0TXT2_SCYPA</name>
<dbReference type="Pfam" id="PF08445">
    <property type="entry name" value="FR47"/>
    <property type="match status" value="1"/>
</dbReference>
<evidence type="ECO:0000313" key="2">
    <source>
        <dbReference type="EMBL" id="KAK8392003.1"/>
    </source>
</evidence>
<sequence length="338" mass="37988">MRPVGMAARDNTVSTLPLPLALPPLSPPGQQHSVLAGMSVSACLVPLLTKEEHMLWAERVKPHLPHSVTIHNNLVQHGLGLVCHDTFYVLRDRPHSVTVLCRKEISPHTQHVGIFCLKEEVDTLVEVLRSSPVIDWECTKRNHLVIHHIPPYAAEPLVRLLQERGLKVWLLTCFTFTYDAHLDHRTLRVAAGFRVCRLGRAGVRHLQKNAKSDRIPIMERMAEGVPYIGVYQDPTSTQEATVDPENLPVAGDEEIPVAWCCSKPSGDMGKLMTDERFRRRGFGKLLTATLARRQAALGFIPHAFVEEDTSASKVMFDNSPDWSVTHENIWIIECQEPL</sequence>
<dbReference type="AlphaFoldDB" id="A0AAW0TXT2"/>
<dbReference type="InterPro" id="IPR013653">
    <property type="entry name" value="GCN5-like_dom"/>
</dbReference>
<comment type="caution">
    <text evidence="2">The sequence shown here is derived from an EMBL/GenBank/DDBJ whole genome shotgun (WGS) entry which is preliminary data.</text>
</comment>
<evidence type="ECO:0000313" key="3">
    <source>
        <dbReference type="Proteomes" id="UP001487740"/>
    </source>
</evidence>
<reference evidence="2 3" key="1">
    <citation type="submission" date="2023-03" db="EMBL/GenBank/DDBJ databases">
        <title>High-quality genome of Scylla paramamosain provides insights in environmental adaptation.</title>
        <authorList>
            <person name="Zhang L."/>
        </authorList>
    </citation>
    <scope>NUCLEOTIDE SEQUENCE [LARGE SCALE GENOMIC DNA]</scope>
    <source>
        <strain evidence="2">LZ_2023a</strain>
        <tissue evidence="2">Muscle</tissue>
    </source>
</reference>
<organism evidence="2 3">
    <name type="scientific">Scylla paramamosain</name>
    <name type="common">Mud crab</name>
    <dbReference type="NCBI Taxonomy" id="85552"/>
    <lineage>
        <taxon>Eukaryota</taxon>
        <taxon>Metazoa</taxon>
        <taxon>Ecdysozoa</taxon>
        <taxon>Arthropoda</taxon>
        <taxon>Crustacea</taxon>
        <taxon>Multicrustacea</taxon>
        <taxon>Malacostraca</taxon>
        <taxon>Eumalacostraca</taxon>
        <taxon>Eucarida</taxon>
        <taxon>Decapoda</taxon>
        <taxon>Pleocyemata</taxon>
        <taxon>Brachyura</taxon>
        <taxon>Eubrachyura</taxon>
        <taxon>Portunoidea</taxon>
        <taxon>Portunidae</taxon>
        <taxon>Portuninae</taxon>
        <taxon>Scylla</taxon>
    </lineage>
</organism>
<dbReference type="GO" id="GO:0016747">
    <property type="term" value="F:acyltransferase activity, transferring groups other than amino-acyl groups"/>
    <property type="evidence" value="ECO:0007669"/>
    <property type="project" value="InterPro"/>
</dbReference>
<feature type="domain" description="GCN5-related N-acetyltransferase Rv2170-like" evidence="1">
    <location>
        <begin position="257"/>
        <end position="317"/>
    </location>
</feature>